<evidence type="ECO:0000256" key="1">
    <source>
        <dbReference type="SAM" id="Phobius"/>
    </source>
</evidence>
<sequence length="74" mass="8320">MMWNYGHSFGWAGALMMVLWWAFVVVGLVFLVRGLTPRSDPLGGSARQVLDERFAAGTITAEDYRERRKVLDGS</sequence>
<organism evidence="3 4">
    <name type="scientific">Acidimicrobium ferrooxidans</name>
    <dbReference type="NCBI Taxonomy" id="53635"/>
    <lineage>
        <taxon>Bacteria</taxon>
        <taxon>Bacillati</taxon>
        <taxon>Actinomycetota</taxon>
        <taxon>Acidimicrobiia</taxon>
        <taxon>Acidimicrobiales</taxon>
        <taxon>Acidimicrobiaceae</taxon>
        <taxon>Acidimicrobium</taxon>
    </lineage>
</organism>
<comment type="caution">
    <text evidence="3">The sequence shown here is derived from an EMBL/GenBank/DDBJ whole genome shotgun (WGS) entry which is preliminary data.</text>
</comment>
<evidence type="ECO:0000313" key="3">
    <source>
        <dbReference type="EMBL" id="MBN4059521.1"/>
    </source>
</evidence>
<keyword evidence="4" id="KW-1185">Reference proteome</keyword>
<feature type="domain" description="SHOCT" evidence="2">
    <location>
        <begin position="47"/>
        <end position="71"/>
    </location>
</feature>
<dbReference type="EMBL" id="JAFIUH010000001">
    <property type="protein sequence ID" value="MBN4059521.1"/>
    <property type="molecule type" value="Genomic_DNA"/>
</dbReference>
<accession>A0ABS3ARQ7</accession>
<protein>
    <submittedName>
        <fullName evidence="3">SHOCT domain-containing protein</fullName>
    </submittedName>
</protein>
<evidence type="ECO:0000259" key="2">
    <source>
        <dbReference type="Pfam" id="PF09851"/>
    </source>
</evidence>
<keyword evidence="1" id="KW-0472">Membrane</keyword>
<evidence type="ECO:0000313" key="4">
    <source>
        <dbReference type="Proteomes" id="UP000724964"/>
    </source>
</evidence>
<dbReference type="Proteomes" id="UP000724964">
    <property type="component" value="Unassembled WGS sequence"/>
</dbReference>
<dbReference type="Pfam" id="PF09851">
    <property type="entry name" value="SHOCT"/>
    <property type="match status" value="1"/>
</dbReference>
<name>A0ABS3ARQ7_9ACTN</name>
<keyword evidence="1" id="KW-0812">Transmembrane</keyword>
<reference evidence="3" key="1">
    <citation type="submission" date="2021-02" db="EMBL/GenBank/DDBJ databases">
        <title>Activity-based single-cell genomes from oceanic crustal fluid captures similar information to metagenomic and metatranscriptomic surveys with orders of magnitude less sampling.</title>
        <authorList>
            <person name="D'Angelo T.S."/>
            <person name="Orcutt B.N."/>
        </authorList>
    </citation>
    <scope>NUCLEOTIDE SEQUENCE [LARGE SCALE GENOMIC DNA]</scope>
    <source>
        <strain evidence="3">AH-315-J10</strain>
    </source>
</reference>
<dbReference type="InterPro" id="IPR018649">
    <property type="entry name" value="SHOCT"/>
</dbReference>
<feature type="transmembrane region" description="Helical" evidence="1">
    <location>
        <begin position="12"/>
        <end position="32"/>
    </location>
</feature>
<gene>
    <name evidence="3" type="ORF">JYT35_00205</name>
</gene>
<proteinExistence type="predicted"/>
<keyword evidence="1" id="KW-1133">Transmembrane helix</keyword>